<dbReference type="EMBL" id="QWIU01000002">
    <property type="protein sequence ID" value="RNA63623.1"/>
    <property type="molecule type" value="Genomic_DNA"/>
</dbReference>
<evidence type="ECO:0000256" key="1">
    <source>
        <dbReference type="ARBA" id="ARBA00022729"/>
    </source>
</evidence>
<dbReference type="Pfam" id="PF18962">
    <property type="entry name" value="Por_Secre_tail"/>
    <property type="match status" value="1"/>
</dbReference>
<reference evidence="4 5" key="1">
    <citation type="submission" date="2018-08" db="EMBL/GenBank/DDBJ databases">
        <title>Chryseobacterium nematophagum: a novel matrix digesting pathogen of nematodes.</title>
        <authorList>
            <person name="Page A."/>
            <person name="Roberts M."/>
            <person name="Felix M.-A."/>
            <person name="Weir W."/>
        </authorList>
    </citation>
    <scope>NUCLEOTIDE SEQUENCE [LARGE SCALE GENOMIC DNA]</scope>
    <source>
        <strain evidence="4 5">JUb129</strain>
    </source>
</reference>
<keyword evidence="1 2" id="KW-0732">Signal</keyword>
<dbReference type="AlphaFoldDB" id="A0A3M7TJ84"/>
<feature type="domain" description="Secretion system C-terminal sorting" evidence="3">
    <location>
        <begin position="209"/>
        <end position="277"/>
    </location>
</feature>
<name>A0A3M7TJ84_9FLAO</name>
<feature type="chain" id="PRO_5018299390" evidence="2">
    <location>
        <begin position="34"/>
        <end position="279"/>
    </location>
</feature>
<feature type="signal peptide" evidence="2">
    <location>
        <begin position="1"/>
        <end position="33"/>
    </location>
</feature>
<proteinExistence type="predicted"/>
<sequence>MMTKKISITKSAAESFLFCIIFLLVLFANSTHAQTVCSGTAGILPNGVAYVNGVQVLSTSTGSVQNVGFTGFPLVCSPLSLGAGQGMAVGVTGSWSINLIFDKPVNDLMVLISGADTSSGAENFIFNSNIGTVSISSDNYCGMVIAGNQIITTAIGGGIYKIHSPISYTQLTMSGGGGSDGSNIGICSASINVLGVHDIAGMKDDIVDIFPTPTKDLITISSRENLKSYNIFDASGKMVLSSFLKGNKKEIDLSILKPGNYIITIETETKTINEKIIKQ</sequence>
<evidence type="ECO:0000259" key="3">
    <source>
        <dbReference type="Pfam" id="PF18962"/>
    </source>
</evidence>
<protein>
    <submittedName>
        <fullName evidence="4">T9SS C-terminal target domain-containing protein</fullName>
    </submittedName>
</protein>
<accession>A0A3M7TJ84</accession>
<dbReference type="NCBIfam" id="TIGR04183">
    <property type="entry name" value="Por_Secre_tail"/>
    <property type="match status" value="1"/>
</dbReference>
<evidence type="ECO:0000313" key="5">
    <source>
        <dbReference type="Proteomes" id="UP000278775"/>
    </source>
</evidence>
<dbReference type="OrthoDB" id="8781670at2"/>
<dbReference type="Proteomes" id="UP000278775">
    <property type="component" value="Unassembled WGS sequence"/>
</dbReference>
<organism evidence="4 5">
    <name type="scientific">Chryseobacterium nematophagum</name>
    <dbReference type="NCBI Taxonomy" id="2305228"/>
    <lineage>
        <taxon>Bacteria</taxon>
        <taxon>Pseudomonadati</taxon>
        <taxon>Bacteroidota</taxon>
        <taxon>Flavobacteriia</taxon>
        <taxon>Flavobacteriales</taxon>
        <taxon>Weeksellaceae</taxon>
        <taxon>Chryseobacterium group</taxon>
        <taxon>Chryseobacterium</taxon>
    </lineage>
</organism>
<evidence type="ECO:0000313" key="4">
    <source>
        <dbReference type="EMBL" id="RNA63623.1"/>
    </source>
</evidence>
<evidence type="ECO:0000256" key="2">
    <source>
        <dbReference type="SAM" id="SignalP"/>
    </source>
</evidence>
<comment type="caution">
    <text evidence="4">The sequence shown here is derived from an EMBL/GenBank/DDBJ whole genome shotgun (WGS) entry which is preliminary data.</text>
</comment>
<gene>
    <name evidence="4" type="ORF">D1631_17740</name>
</gene>
<dbReference type="InterPro" id="IPR026444">
    <property type="entry name" value="Secre_tail"/>
</dbReference>